<dbReference type="EMBL" id="BAABFB010000019">
    <property type="protein sequence ID" value="GAA4473655.1"/>
    <property type="molecule type" value="Genomic_DNA"/>
</dbReference>
<keyword evidence="8" id="KW-1185">Reference proteome</keyword>
<name>A0ABP8NXR5_9NOCA</name>
<dbReference type="PRINTS" id="PR00455">
    <property type="entry name" value="HTHTETR"/>
</dbReference>
<keyword evidence="2 4" id="KW-0238">DNA-binding</keyword>
<evidence type="ECO:0000256" key="1">
    <source>
        <dbReference type="ARBA" id="ARBA00023015"/>
    </source>
</evidence>
<evidence type="ECO:0000256" key="5">
    <source>
        <dbReference type="SAM" id="MobiDB-lite"/>
    </source>
</evidence>
<dbReference type="PANTHER" id="PTHR30055:SF234">
    <property type="entry name" value="HTH-TYPE TRANSCRIPTIONAL REGULATOR BETI"/>
    <property type="match status" value="1"/>
</dbReference>
<comment type="caution">
    <text evidence="7">The sequence shown here is derived from an EMBL/GenBank/DDBJ whole genome shotgun (WGS) entry which is preliminary data.</text>
</comment>
<gene>
    <name evidence="7" type="ORF">GCM10023094_07720</name>
</gene>
<dbReference type="Pfam" id="PF00440">
    <property type="entry name" value="TetR_N"/>
    <property type="match status" value="1"/>
</dbReference>
<evidence type="ECO:0000256" key="4">
    <source>
        <dbReference type="PROSITE-ProRule" id="PRU00335"/>
    </source>
</evidence>
<feature type="DNA-binding region" description="H-T-H motif" evidence="4">
    <location>
        <begin position="32"/>
        <end position="51"/>
    </location>
</feature>
<dbReference type="Proteomes" id="UP001501183">
    <property type="component" value="Unassembled WGS sequence"/>
</dbReference>
<dbReference type="InterPro" id="IPR050109">
    <property type="entry name" value="HTH-type_TetR-like_transc_reg"/>
</dbReference>
<sequence>MSLRERQRALVRAEIQRAAFALFARDGFDAVTTEQIAAEAGISPSTYFRHVRSKEDLLLDPVREGGAGIVALLEDRPADEAADVALAQSILTRSNTFAGAEVEQWRAAFRTAPHLLDRVALITPEHRERLVDLVAQRMARDPETDSNPGLLVHLMLAAAEFGYLRWLRESRNRGASLPVCVEGALAAVQGERWSTGPDTRRGRRATRETTA</sequence>
<organism evidence="7 8">
    <name type="scientific">Rhodococcus olei</name>
    <dbReference type="NCBI Taxonomy" id="2161675"/>
    <lineage>
        <taxon>Bacteria</taxon>
        <taxon>Bacillati</taxon>
        <taxon>Actinomycetota</taxon>
        <taxon>Actinomycetes</taxon>
        <taxon>Mycobacteriales</taxon>
        <taxon>Nocardiaceae</taxon>
        <taxon>Rhodococcus</taxon>
    </lineage>
</organism>
<keyword evidence="3" id="KW-0804">Transcription</keyword>
<evidence type="ECO:0000256" key="3">
    <source>
        <dbReference type="ARBA" id="ARBA00023163"/>
    </source>
</evidence>
<dbReference type="InterPro" id="IPR009057">
    <property type="entry name" value="Homeodomain-like_sf"/>
</dbReference>
<feature type="domain" description="HTH tetR-type" evidence="6">
    <location>
        <begin position="9"/>
        <end position="69"/>
    </location>
</feature>
<feature type="region of interest" description="Disordered" evidence="5">
    <location>
        <begin position="191"/>
        <end position="211"/>
    </location>
</feature>
<dbReference type="PROSITE" id="PS50977">
    <property type="entry name" value="HTH_TETR_2"/>
    <property type="match status" value="1"/>
</dbReference>
<evidence type="ECO:0000313" key="7">
    <source>
        <dbReference type="EMBL" id="GAA4473655.1"/>
    </source>
</evidence>
<keyword evidence="1" id="KW-0805">Transcription regulation</keyword>
<accession>A0ABP8NXR5</accession>
<protein>
    <recommendedName>
        <fullName evidence="6">HTH tetR-type domain-containing protein</fullName>
    </recommendedName>
</protein>
<dbReference type="Gene3D" id="1.10.10.60">
    <property type="entry name" value="Homeodomain-like"/>
    <property type="match status" value="1"/>
</dbReference>
<evidence type="ECO:0000313" key="8">
    <source>
        <dbReference type="Proteomes" id="UP001501183"/>
    </source>
</evidence>
<dbReference type="InterPro" id="IPR001647">
    <property type="entry name" value="HTH_TetR"/>
</dbReference>
<dbReference type="Gene3D" id="1.10.357.10">
    <property type="entry name" value="Tetracycline Repressor, domain 2"/>
    <property type="match status" value="1"/>
</dbReference>
<proteinExistence type="predicted"/>
<dbReference type="RefSeq" id="WP_345342362.1">
    <property type="nucleotide sequence ID" value="NZ_BAABFB010000019.1"/>
</dbReference>
<evidence type="ECO:0000259" key="6">
    <source>
        <dbReference type="PROSITE" id="PS50977"/>
    </source>
</evidence>
<reference evidence="8" key="1">
    <citation type="journal article" date="2019" name="Int. J. Syst. Evol. Microbiol.">
        <title>The Global Catalogue of Microorganisms (GCM) 10K type strain sequencing project: providing services to taxonomists for standard genome sequencing and annotation.</title>
        <authorList>
            <consortium name="The Broad Institute Genomics Platform"/>
            <consortium name="The Broad Institute Genome Sequencing Center for Infectious Disease"/>
            <person name="Wu L."/>
            <person name="Ma J."/>
        </authorList>
    </citation>
    <scope>NUCLEOTIDE SEQUENCE [LARGE SCALE GENOMIC DNA]</scope>
    <source>
        <strain evidence="8">JCM 32206</strain>
    </source>
</reference>
<evidence type="ECO:0000256" key="2">
    <source>
        <dbReference type="ARBA" id="ARBA00023125"/>
    </source>
</evidence>
<dbReference type="SUPFAM" id="SSF46689">
    <property type="entry name" value="Homeodomain-like"/>
    <property type="match status" value="1"/>
</dbReference>
<dbReference type="PANTHER" id="PTHR30055">
    <property type="entry name" value="HTH-TYPE TRANSCRIPTIONAL REGULATOR RUTR"/>
    <property type="match status" value="1"/>
</dbReference>